<protein>
    <submittedName>
        <fullName evidence="1">Uncharacterized protein</fullName>
    </submittedName>
</protein>
<sequence>MFSQMEIASKLFRLGLKNGCCHNTKDSSHEQPFLASLSVFFHEGFCVSSKTGFPPFSSKSVFVIGSLIIIFLVGDSKALTSESSPASEVYYDEYVSVSRNLWSLSGHEEKGEMKGEKFFEEKVERADDFIARINRQRRLEAKH</sequence>
<gene>
    <name evidence="1" type="ORF">CK203_068824</name>
</gene>
<comment type="caution">
    <text evidence="1">The sequence shown here is derived from an EMBL/GenBank/DDBJ whole genome shotgun (WGS) entry which is preliminary data.</text>
</comment>
<reference evidence="1 2" key="1">
    <citation type="journal article" date="2018" name="PLoS Genet.">
        <title>Population sequencing reveals clonal diversity and ancestral inbreeding in the grapevine cultivar Chardonnay.</title>
        <authorList>
            <person name="Roach M.J."/>
            <person name="Johnson D.L."/>
            <person name="Bohlmann J."/>
            <person name="van Vuuren H.J."/>
            <person name="Jones S.J."/>
            <person name="Pretorius I.S."/>
            <person name="Schmidt S.A."/>
            <person name="Borneman A.R."/>
        </authorList>
    </citation>
    <scope>NUCLEOTIDE SEQUENCE [LARGE SCALE GENOMIC DNA]</scope>
    <source>
        <strain evidence="2">cv. Chardonnay</strain>
        <tissue evidence="1">Leaf</tissue>
    </source>
</reference>
<dbReference type="PANTHER" id="PTHR35762">
    <property type="entry name" value="TRANSMEMBRANE PROTEIN"/>
    <property type="match status" value="1"/>
</dbReference>
<organism evidence="1 2">
    <name type="scientific">Vitis vinifera</name>
    <name type="common">Grape</name>
    <dbReference type="NCBI Taxonomy" id="29760"/>
    <lineage>
        <taxon>Eukaryota</taxon>
        <taxon>Viridiplantae</taxon>
        <taxon>Streptophyta</taxon>
        <taxon>Embryophyta</taxon>
        <taxon>Tracheophyta</taxon>
        <taxon>Spermatophyta</taxon>
        <taxon>Magnoliopsida</taxon>
        <taxon>eudicotyledons</taxon>
        <taxon>Gunneridae</taxon>
        <taxon>Pentapetalae</taxon>
        <taxon>rosids</taxon>
        <taxon>Vitales</taxon>
        <taxon>Vitaceae</taxon>
        <taxon>Viteae</taxon>
        <taxon>Vitis</taxon>
    </lineage>
</organism>
<name>A0A438EXU1_VITVI</name>
<dbReference type="EMBL" id="QGNW01001166">
    <property type="protein sequence ID" value="RVW52535.1"/>
    <property type="molecule type" value="Genomic_DNA"/>
</dbReference>
<dbReference type="AlphaFoldDB" id="A0A438EXU1"/>
<proteinExistence type="predicted"/>
<evidence type="ECO:0000313" key="1">
    <source>
        <dbReference type="EMBL" id="RVW52535.1"/>
    </source>
</evidence>
<accession>A0A438EXU1</accession>
<evidence type="ECO:0000313" key="2">
    <source>
        <dbReference type="Proteomes" id="UP000288805"/>
    </source>
</evidence>
<dbReference type="Proteomes" id="UP000288805">
    <property type="component" value="Unassembled WGS sequence"/>
</dbReference>
<dbReference type="PANTHER" id="PTHR35762:SF2">
    <property type="entry name" value="TRANSMEMBRANE PROTEIN"/>
    <property type="match status" value="1"/>
</dbReference>